<dbReference type="Proteomes" id="UP001204851">
    <property type="component" value="Unassembled WGS sequence"/>
</dbReference>
<dbReference type="EMBL" id="JAMXMC010000008">
    <property type="protein sequence ID" value="MCO5978011.1"/>
    <property type="molecule type" value="Genomic_DNA"/>
</dbReference>
<reference evidence="2 3" key="1">
    <citation type="submission" date="2022-06" db="EMBL/GenBank/DDBJ databases">
        <title>Ideonella sp. NS12-5 Genome sequencing and assembly.</title>
        <authorList>
            <person name="Jung Y."/>
        </authorList>
    </citation>
    <scope>NUCLEOTIDE SEQUENCE [LARGE SCALE GENOMIC DNA]</scope>
    <source>
        <strain evidence="2 3">NS12-5</strain>
    </source>
</reference>
<evidence type="ECO:0000313" key="2">
    <source>
        <dbReference type="EMBL" id="MCO5978011.1"/>
    </source>
</evidence>
<feature type="signal peptide" evidence="1">
    <location>
        <begin position="1"/>
        <end position="33"/>
    </location>
</feature>
<accession>A0ABT1BR49</accession>
<comment type="caution">
    <text evidence="2">The sequence shown here is derived from an EMBL/GenBank/DDBJ whole genome shotgun (WGS) entry which is preliminary data.</text>
</comment>
<evidence type="ECO:0000313" key="3">
    <source>
        <dbReference type="Proteomes" id="UP001204851"/>
    </source>
</evidence>
<feature type="chain" id="PRO_5045720416" evidence="1">
    <location>
        <begin position="34"/>
        <end position="425"/>
    </location>
</feature>
<proteinExistence type="predicted"/>
<sequence>MIDVKTPPLSSGRRWAQALSVVALVWAAAGAHAGSEVQVTSANIIDFEFDWGRDGVDCPRCNQGAGNSRLAFVDSNKQLWVAAVDPATGSFLPASGMGQLVDSRAAPPQAYLNGPEWVRSALGSQIVFTRYQPGMFPSNQSAGLATATDAGNGTWSVAMLGTSLGKVNPMGSTDPTDAQPTLHYQNTSTSYAYSRLENIPSSELPITVSGQGDASSFRRSVDGLDKVVVSGKASNGYYQIYFYDPVTGVSDQITHEKVNLKGALVWRAPEYDGDYVMAAVQNGVAIVIYRRTANGDGTFTWNKIIKRQLPSATPYAWSPEFFIHNGKSYVFFQMNTSSNWNDYTKPNLLAMMGITDDSSQIQKLVASGAKSRARTDPEYFVTAQGPFIYYNRYAYDGATLTSEGIWRVDTGLGPAVAPTVSPKTR</sequence>
<gene>
    <name evidence="2" type="ORF">M0L44_14985</name>
</gene>
<protein>
    <submittedName>
        <fullName evidence="2">Uncharacterized protein</fullName>
    </submittedName>
</protein>
<keyword evidence="3" id="KW-1185">Reference proteome</keyword>
<keyword evidence="1" id="KW-0732">Signal</keyword>
<organism evidence="2 3">
    <name type="scientific">Ideonella oryzae</name>
    <dbReference type="NCBI Taxonomy" id="2937441"/>
    <lineage>
        <taxon>Bacteria</taxon>
        <taxon>Pseudomonadati</taxon>
        <taxon>Pseudomonadota</taxon>
        <taxon>Betaproteobacteria</taxon>
        <taxon>Burkholderiales</taxon>
        <taxon>Sphaerotilaceae</taxon>
        <taxon>Ideonella</taxon>
    </lineage>
</organism>
<name>A0ABT1BR49_9BURK</name>
<dbReference type="RefSeq" id="WP_252770622.1">
    <property type="nucleotide sequence ID" value="NZ_JAMXMC010000008.1"/>
</dbReference>
<evidence type="ECO:0000256" key="1">
    <source>
        <dbReference type="SAM" id="SignalP"/>
    </source>
</evidence>